<feature type="compositionally biased region" description="Polar residues" evidence="2">
    <location>
        <begin position="1"/>
        <end position="21"/>
    </location>
</feature>
<keyword evidence="4" id="KW-0132">Cell division</keyword>
<reference evidence="4" key="2">
    <citation type="submission" date="2019-01" db="EMBL/GenBank/DDBJ databases">
        <title>Oenococcus sicerae UCMA17102.</title>
        <authorList>
            <person name="Cousin F.J."/>
            <person name="Le Guellec R."/>
            <person name="Cretenet M."/>
        </authorList>
    </citation>
    <scope>NUCLEOTIDE SEQUENCE</scope>
    <source>
        <strain evidence="4">UCMA17102</strain>
    </source>
</reference>
<feature type="region of interest" description="Disordered" evidence="2">
    <location>
        <begin position="1"/>
        <end position="24"/>
    </location>
</feature>
<dbReference type="AlphaFoldDB" id="A0AAJ1RBL8"/>
<dbReference type="Proteomes" id="UP000286907">
    <property type="component" value="Chromosome"/>
</dbReference>
<dbReference type="EMBL" id="CP029684">
    <property type="protein sequence ID" value="QAS69048.1"/>
    <property type="molecule type" value="Genomic_DNA"/>
</dbReference>
<dbReference type="RefSeq" id="WP_128684813.1">
    <property type="nucleotide sequence ID" value="NZ_CP029684.2"/>
</dbReference>
<organism evidence="4 7">
    <name type="scientific">Oenococcus sicerae</name>
    <dbReference type="NCBI Taxonomy" id="2203724"/>
    <lineage>
        <taxon>Bacteria</taxon>
        <taxon>Bacillati</taxon>
        <taxon>Bacillota</taxon>
        <taxon>Bacilli</taxon>
        <taxon>Lactobacillales</taxon>
        <taxon>Lactobacillaceae</taxon>
        <taxon>Oenococcus</taxon>
    </lineage>
</organism>
<reference evidence="5" key="3">
    <citation type="submission" date="2020-01" db="EMBL/GenBank/DDBJ databases">
        <authorList>
            <person name="Cousin F.J."/>
            <person name="Le Guellec R."/>
            <person name="Cretenet M."/>
        </authorList>
    </citation>
    <scope>NUCLEOTIDE SEQUENCE</scope>
    <source>
        <strain evidence="5">UCMA 15228</strain>
    </source>
</reference>
<keyword evidence="6" id="KW-1185">Reference proteome</keyword>
<evidence type="ECO:0000256" key="3">
    <source>
        <dbReference type="SAM" id="Phobius"/>
    </source>
</evidence>
<gene>
    <name evidence="5" type="ORF">DLJ48_00105</name>
    <name evidence="4" type="ORF">EVC35_02595</name>
</gene>
<keyword evidence="3" id="KW-0812">Transmembrane</keyword>
<accession>A0AAJ1RBL8</accession>
<protein>
    <submittedName>
        <fullName evidence="4">Cell division protein FtsL</fullName>
    </submittedName>
</protein>
<dbReference type="GO" id="GO:0051301">
    <property type="term" value="P:cell division"/>
    <property type="evidence" value="ECO:0007669"/>
    <property type="project" value="UniProtKB-KW"/>
</dbReference>
<evidence type="ECO:0000313" key="5">
    <source>
        <dbReference type="EMBL" id="QAS69048.1"/>
    </source>
</evidence>
<sequence length="125" mass="14176">MAQNAPSRTYNKQESDQNQPNLKLLSATKRQQQFKRARWSSKDYLFVFMLTAAVGAVMFISLLISNQTTRIDNQLSAANNQISQLKSQNDKNKDQITQMTSMAALEKFAKKNGMTLNSDNVQNIK</sequence>
<dbReference type="EMBL" id="SDWY01000001">
    <property type="protein sequence ID" value="MDN6899895.1"/>
    <property type="molecule type" value="Genomic_DNA"/>
</dbReference>
<evidence type="ECO:0000256" key="1">
    <source>
        <dbReference type="SAM" id="Coils"/>
    </source>
</evidence>
<evidence type="ECO:0000313" key="7">
    <source>
        <dbReference type="Proteomes" id="UP001167919"/>
    </source>
</evidence>
<feature type="transmembrane region" description="Helical" evidence="3">
    <location>
        <begin position="44"/>
        <end position="64"/>
    </location>
</feature>
<proteinExistence type="predicted"/>
<dbReference type="Proteomes" id="UP001167919">
    <property type="component" value="Unassembled WGS sequence"/>
</dbReference>
<keyword evidence="4" id="KW-0131">Cell cycle</keyword>
<evidence type="ECO:0000256" key="2">
    <source>
        <dbReference type="SAM" id="MobiDB-lite"/>
    </source>
</evidence>
<keyword evidence="1" id="KW-0175">Coiled coil</keyword>
<name>A0AAJ1RBL8_9LACO</name>
<keyword evidence="3" id="KW-1133">Transmembrane helix</keyword>
<feature type="coiled-coil region" evidence="1">
    <location>
        <begin position="68"/>
        <end position="95"/>
    </location>
</feature>
<keyword evidence="3" id="KW-0472">Membrane</keyword>
<evidence type="ECO:0000313" key="6">
    <source>
        <dbReference type="Proteomes" id="UP000286907"/>
    </source>
</evidence>
<evidence type="ECO:0000313" key="4">
    <source>
        <dbReference type="EMBL" id="MDN6899895.1"/>
    </source>
</evidence>
<reference evidence="5 6" key="1">
    <citation type="journal article" date="2019" name="Syst. Appl. Microbiol.">
        <title>Oenococcus sicerae sp. nov., isolated from French cider.</title>
        <authorList>
            <person name="Cousin F.J."/>
            <person name="Le Guellec R."/>
            <person name="Chagnot C."/>
            <person name="Goux D."/>
            <person name="Dalmasso M."/>
            <person name="Laplace J.M."/>
            <person name="Cretenet M."/>
        </authorList>
    </citation>
    <scope>NUCLEOTIDE SEQUENCE [LARGE SCALE GENOMIC DNA]</scope>
    <source>
        <strain evidence="5 6">UCMA 15228</strain>
    </source>
</reference>